<evidence type="ECO:0000313" key="9">
    <source>
        <dbReference type="EMBL" id="MDQ0478390.1"/>
    </source>
</evidence>
<reference evidence="9 10" key="1">
    <citation type="submission" date="2023-07" db="EMBL/GenBank/DDBJ databases">
        <title>Genomic Encyclopedia of Type Strains, Phase IV (KMG-IV): sequencing the most valuable type-strain genomes for metagenomic binning, comparative biology and taxonomic classification.</title>
        <authorList>
            <person name="Goeker M."/>
        </authorList>
    </citation>
    <scope>NUCLEOTIDE SEQUENCE [LARGE SCALE GENOMIC DNA]</scope>
    <source>
        <strain evidence="9 10">DSM 1400</strain>
    </source>
</reference>
<evidence type="ECO:0000313" key="10">
    <source>
        <dbReference type="Proteomes" id="UP001224418"/>
    </source>
</evidence>
<keyword evidence="3" id="KW-1003">Cell membrane</keyword>
<sequence length="240" mass="25885">MNNSILYVTLFCLCMSLMGTMIGALIGVSVKNPSEKLLGLTLSFAAGLMLIISIFELIPEAIEENGITNFFMFSLIGIFIILIINYFSASHDNNTHIKMAFLVALGIMLHNFPEGLVMGFGFMTKGNLGFKMSVLIAIHDIPEGIVVAAPLNYSKVNKVKILVYTLLTALPAFFGALIAIYIGRISPVTIGASLSVAAGIMLYVVLVEMLPESKKLCGIQICTLGMILGSIFGGLMIKFM</sequence>
<evidence type="ECO:0000256" key="3">
    <source>
        <dbReference type="ARBA" id="ARBA00022475"/>
    </source>
</evidence>
<keyword evidence="4 8" id="KW-0812">Transmembrane</keyword>
<comment type="similarity">
    <text evidence="2">Belongs to the ZIP transporter (TC 2.A.5) family.</text>
</comment>
<feature type="transmembrane region" description="Helical" evidence="8">
    <location>
        <begin position="218"/>
        <end position="237"/>
    </location>
</feature>
<dbReference type="EMBL" id="JAUSWN010000001">
    <property type="protein sequence ID" value="MDQ0478390.1"/>
    <property type="molecule type" value="Genomic_DNA"/>
</dbReference>
<name>A0ABU0JPQ2_HATLI</name>
<dbReference type="Pfam" id="PF02535">
    <property type="entry name" value="Zip"/>
    <property type="match status" value="1"/>
</dbReference>
<feature type="transmembrane region" description="Helical" evidence="8">
    <location>
        <begin position="99"/>
        <end position="122"/>
    </location>
</feature>
<evidence type="ECO:0000256" key="2">
    <source>
        <dbReference type="ARBA" id="ARBA00006939"/>
    </source>
</evidence>
<evidence type="ECO:0000256" key="4">
    <source>
        <dbReference type="ARBA" id="ARBA00022692"/>
    </source>
</evidence>
<keyword evidence="6 8" id="KW-1133">Transmembrane helix</keyword>
<feature type="transmembrane region" description="Helical" evidence="8">
    <location>
        <begin position="188"/>
        <end position="206"/>
    </location>
</feature>
<gene>
    <name evidence="9" type="ORF">QOZ93_000091</name>
</gene>
<organism evidence="9 10">
    <name type="scientific">Hathewaya limosa</name>
    <name type="common">Clostridium limosum</name>
    <dbReference type="NCBI Taxonomy" id="1536"/>
    <lineage>
        <taxon>Bacteria</taxon>
        <taxon>Bacillati</taxon>
        <taxon>Bacillota</taxon>
        <taxon>Clostridia</taxon>
        <taxon>Eubacteriales</taxon>
        <taxon>Clostridiaceae</taxon>
        <taxon>Hathewaya</taxon>
    </lineage>
</organism>
<evidence type="ECO:0000256" key="5">
    <source>
        <dbReference type="ARBA" id="ARBA00022833"/>
    </source>
</evidence>
<feature type="transmembrane region" description="Helical" evidence="8">
    <location>
        <begin position="161"/>
        <end position="182"/>
    </location>
</feature>
<evidence type="ECO:0000256" key="8">
    <source>
        <dbReference type="SAM" id="Phobius"/>
    </source>
</evidence>
<feature type="transmembrane region" description="Helical" evidence="8">
    <location>
        <begin position="37"/>
        <end position="58"/>
    </location>
</feature>
<dbReference type="PANTHER" id="PTHR11040:SF211">
    <property type="entry name" value="ZINC TRANSPORTER ZIP11"/>
    <property type="match status" value="1"/>
</dbReference>
<comment type="subcellular location">
    <subcellularLocation>
        <location evidence="1">Cell membrane</location>
        <topology evidence="1">Multi-pass membrane protein</topology>
    </subcellularLocation>
</comment>
<keyword evidence="10" id="KW-1185">Reference proteome</keyword>
<accession>A0ABU0JPQ2</accession>
<keyword evidence="5" id="KW-0862">Zinc</keyword>
<dbReference type="Proteomes" id="UP001224418">
    <property type="component" value="Unassembled WGS sequence"/>
</dbReference>
<keyword evidence="7 8" id="KW-0472">Membrane</keyword>
<dbReference type="RefSeq" id="WP_307354702.1">
    <property type="nucleotide sequence ID" value="NZ_BAAACJ010000024.1"/>
</dbReference>
<feature type="transmembrane region" description="Helical" evidence="8">
    <location>
        <begin position="6"/>
        <end position="30"/>
    </location>
</feature>
<dbReference type="InterPro" id="IPR003689">
    <property type="entry name" value="ZIP"/>
</dbReference>
<evidence type="ECO:0000256" key="6">
    <source>
        <dbReference type="ARBA" id="ARBA00022989"/>
    </source>
</evidence>
<comment type="caution">
    <text evidence="9">The sequence shown here is derived from an EMBL/GenBank/DDBJ whole genome shotgun (WGS) entry which is preliminary data.</text>
</comment>
<protein>
    <submittedName>
        <fullName evidence="9">ZIP family zinc transporter</fullName>
    </submittedName>
</protein>
<dbReference type="PANTHER" id="PTHR11040">
    <property type="entry name" value="ZINC/IRON TRANSPORTER"/>
    <property type="match status" value="1"/>
</dbReference>
<evidence type="ECO:0000256" key="1">
    <source>
        <dbReference type="ARBA" id="ARBA00004651"/>
    </source>
</evidence>
<proteinExistence type="inferred from homology"/>
<feature type="transmembrane region" description="Helical" evidence="8">
    <location>
        <begin position="70"/>
        <end position="87"/>
    </location>
</feature>
<evidence type="ECO:0000256" key="7">
    <source>
        <dbReference type="ARBA" id="ARBA00023136"/>
    </source>
</evidence>